<evidence type="ECO:0000313" key="2">
    <source>
        <dbReference type="Proteomes" id="UP000654075"/>
    </source>
</evidence>
<dbReference type="Proteomes" id="UP000654075">
    <property type="component" value="Unassembled WGS sequence"/>
</dbReference>
<sequence>MFGATHAAPFFENFTQATFTMFCVEVLLVKIPNTISTGGDDRFADYKSCNQHVHDNPRAPECDCDNWINRKLAQQDPDPYCHSQDGGPCGFESVKNNSCTCTCSQESLEWSARHTGMMPVLAGSSVQLGNWYSHPKAGECAEHESVGKVREDGSQCTWKRRADARTFRGLDLVQAGWNSSNPGPRNGSTDPSQFHEIAEFHQNAEIVRKVVASSPLQPWSCGSSAASATIMV</sequence>
<keyword evidence="2" id="KW-1185">Reference proteome</keyword>
<dbReference type="AlphaFoldDB" id="A0A813DM78"/>
<protein>
    <submittedName>
        <fullName evidence="1">Uncharacterized protein</fullName>
    </submittedName>
</protein>
<accession>A0A813DM78</accession>
<name>A0A813DM78_POLGL</name>
<gene>
    <name evidence="1" type="ORF">PGLA1383_LOCUS6433</name>
</gene>
<comment type="caution">
    <text evidence="1">The sequence shown here is derived from an EMBL/GenBank/DDBJ whole genome shotgun (WGS) entry which is preliminary data.</text>
</comment>
<reference evidence="1" key="1">
    <citation type="submission" date="2021-02" db="EMBL/GenBank/DDBJ databases">
        <authorList>
            <person name="Dougan E. K."/>
            <person name="Rhodes N."/>
            <person name="Thang M."/>
            <person name="Chan C."/>
        </authorList>
    </citation>
    <scope>NUCLEOTIDE SEQUENCE</scope>
</reference>
<proteinExistence type="predicted"/>
<evidence type="ECO:0000313" key="1">
    <source>
        <dbReference type="EMBL" id="CAE8587597.1"/>
    </source>
</evidence>
<dbReference type="EMBL" id="CAJNNV010002680">
    <property type="protein sequence ID" value="CAE8587597.1"/>
    <property type="molecule type" value="Genomic_DNA"/>
</dbReference>
<dbReference type="OMA" id="CENQGND"/>
<organism evidence="1 2">
    <name type="scientific">Polarella glacialis</name>
    <name type="common">Dinoflagellate</name>
    <dbReference type="NCBI Taxonomy" id="89957"/>
    <lineage>
        <taxon>Eukaryota</taxon>
        <taxon>Sar</taxon>
        <taxon>Alveolata</taxon>
        <taxon>Dinophyceae</taxon>
        <taxon>Suessiales</taxon>
        <taxon>Suessiaceae</taxon>
        <taxon>Polarella</taxon>
    </lineage>
</organism>